<dbReference type="AlphaFoldDB" id="A0A931CE39"/>
<organism evidence="3 4">
    <name type="scientific">Actinoplanes aureus</name>
    <dbReference type="NCBI Taxonomy" id="2792083"/>
    <lineage>
        <taxon>Bacteria</taxon>
        <taxon>Bacillati</taxon>
        <taxon>Actinomycetota</taxon>
        <taxon>Actinomycetes</taxon>
        <taxon>Micromonosporales</taxon>
        <taxon>Micromonosporaceae</taxon>
        <taxon>Actinoplanes</taxon>
    </lineage>
</organism>
<evidence type="ECO:0000259" key="2">
    <source>
        <dbReference type="Pfam" id="PF04235"/>
    </source>
</evidence>
<dbReference type="Proteomes" id="UP000598146">
    <property type="component" value="Unassembled WGS sequence"/>
</dbReference>
<dbReference type="InterPro" id="IPR007349">
    <property type="entry name" value="DUF418"/>
</dbReference>
<keyword evidence="4" id="KW-1185">Reference proteome</keyword>
<feature type="transmembrane region" description="Helical" evidence="1">
    <location>
        <begin position="340"/>
        <end position="360"/>
    </location>
</feature>
<dbReference type="InterPro" id="IPR052529">
    <property type="entry name" value="Bact_Transport_Assoc"/>
</dbReference>
<feature type="transmembrane region" description="Helical" evidence="1">
    <location>
        <begin position="230"/>
        <end position="252"/>
    </location>
</feature>
<comment type="caution">
    <text evidence="3">The sequence shown here is derived from an EMBL/GenBank/DDBJ whole genome shotgun (WGS) entry which is preliminary data.</text>
</comment>
<keyword evidence="1" id="KW-1133">Transmembrane helix</keyword>
<evidence type="ECO:0000256" key="1">
    <source>
        <dbReference type="SAM" id="Phobius"/>
    </source>
</evidence>
<dbReference type="RefSeq" id="WP_196417281.1">
    <property type="nucleotide sequence ID" value="NZ_JADQTO010000015.1"/>
</dbReference>
<evidence type="ECO:0000313" key="3">
    <source>
        <dbReference type="EMBL" id="MBG0565508.1"/>
    </source>
</evidence>
<feature type="transmembrane region" description="Helical" evidence="1">
    <location>
        <begin position="272"/>
        <end position="294"/>
    </location>
</feature>
<reference evidence="3" key="1">
    <citation type="submission" date="2020-11" db="EMBL/GenBank/DDBJ databases">
        <title>Isolation and identification of active actinomycetes.</title>
        <authorList>
            <person name="Sun X."/>
        </authorList>
    </citation>
    <scope>NUCLEOTIDE SEQUENCE</scope>
    <source>
        <strain evidence="3">NEAU-A11</strain>
    </source>
</reference>
<evidence type="ECO:0000313" key="4">
    <source>
        <dbReference type="Proteomes" id="UP000598146"/>
    </source>
</evidence>
<gene>
    <name evidence="3" type="ORF">I4J89_29045</name>
</gene>
<feature type="transmembrane region" description="Helical" evidence="1">
    <location>
        <begin position="195"/>
        <end position="218"/>
    </location>
</feature>
<name>A0A931CE39_9ACTN</name>
<dbReference type="Pfam" id="PF04235">
    <property type="entry name" value="DUF418"/>
    <property type="match status" value="1"/>
</dbReference>
<feature type="transmembrane region" description="Helical" evidence="1">
    <location>
        <begin position="62"/>
        <end position="90"/>
    </location>
</feature>
<keyword evidence="1" id="KW-0472">Membrane</keyword>
<dbReference type="PANTHER" id="PTHR30590:SF2">
    <property type="entry name" value="INNER MEMBRANE PROTEIN"/>
    <property type="match status" value="1"/>
</dbReference>
<sequence>MSIRTEVRLPGATEPAERALGPDLARGFMLLFIALANTHFFLRSPVVFGGYPQDGTPVDAGVIWLLTTFVDGRAFPMFGLLFGYGVAQIVRRQQERGRWGVRRLLWRRSAVLVVVGLADAMLFFVGDILAAYGVLLFAGVWLIFWKDRWLLAVAVAFLALNAVPSDDLFTISRTGPDAAMLPPDLAGMFTDRIPAALFIAALGPIGFLCPFAVGLWAGRRRILERPEQHRRLLAIVAAGGLGAAVLGAQPIALLLAGVTTAPDQPALNWSAALHSTTGTLGGFGYAALIALLAVRLGRRRGPVTEAIVATGQRSMSCYLMQSVTWAVVFTPFLLDLSGTLTVTTTALLAAVTWAVTVLIADRMRRAGRRGPFETLVRRVTYRR</sequence>
<dbReference type="PANTHER" id="PTHR30590">
    <property type="entry name" value="INNER MEMBRANE PROTEIN"/>
    <property type="match status" value="1"/>
</dbReference>
<protein>
    <submittedName>
        <fullName evidence="3">DUF418 domain-containing protein</fullName>
    </submittedName>
</protein>
<accession>A0A931CE39</accession>
<feature type="transmembrane region" description="Helical" evidence="1">
    <location>
        <begin position="315"/>
        <end position="334"/>
    </location>
</feature>
<proteinExistence type="predicted"/>
<dbReference type="EMBL" id="JADQTO010000015">
    <property type="protein sequence ID" value="MBG0565508.1"/>
    <property type="molecule type" value="Genomic_DNA"/>
</dbReference>
<feature type="transmembrane region" description="Helical" evidence="1">
    <location>
        <begin position="24"/>
        <end position="42"/>
    </location>
</feature>
<keyword evidence="1" id="KW-0812">Transmembrane</keyword>
<feature type="domain" description="DUF418" evidence="2">
    <location>
        <begin position="217"/>
        <end position="382"/>
    </location>
</feature>
<feature type="transmembrane region" description="Helical" evidence="1">
    <location>
        <begin position="111"/>
        <end position="144"/>
    </location>
</feature>